<dbReference type="EMBL" id="BBNT01000002">
    <property type="protein sequence ID" value="GAL74309.1"/>
    <property type="molecule type" value="Genomic_DNA"/>
</dbReference>
<dbReference type="GO" id="GO:0016887">
    <property type="term" value="F:ATP hydrolysis activity"/>
    <property type="evidence" value="ECO:0007669"/>
    <property type="project" value="InterPro"/>
</dbReference>
<dbReference type="Pfam" id="PF07728">
    <property type="entry name" value="AAA_5"/>
    <property type="match status" value="1"/>
</dbReference>
<evidence type="ECO:0000313" key="3">
    <source>
        <dbReference type="Proteomes" id="UP000029647"/>
    </source>
</evidence>
<accession>A0A090WFW8</accession>
<dbReference type="InterPro" id="IPR011704">
    <property type="entry name" value="ATPase_dyneun-rel_AAA"/>
</dbReference>
<dbReference type="PANTHER" id="PTHR37291:SF1">
    <property type="entry name" value="TYPE IV METHYL-DIRECTED RESTRICTION ENZYME ECOKMCRB SUBUNIT"/>
    <property type="match status" value="1"/>
</dbReference>
<sequence length="297" mass="33677">MFKRIADKALKNIKDSENPSAAKKEFEVVFSDFIKPLIEGEVDEIEVEMKKTSLYITEVGEKSIEFRKNQGESKHSLSIATLKKMYDNGSNDIISGGLQHYYNPILELLLDKGKSNVVAVQRQNYVIIIDEINRANISRVFGELITLIEKDKRSHGKIPLTATLPSGDSFIVPSNLYIIGTMNTADKSIALLDIALRRRFQFIPMYPDSSSTSDKVVHDAIIMDTINKEIIDRKGHDFTIGHSYFMGDDYELKDSINNKVLPLLLEYFMNDYDEVKKICAAANLNVDGWPMQLVEND</sequence>
<dbReference type="Proteomes" id="UP000029647">
    <property type="component" value="Unassembled WGS sequence"/>
</dbReference>
<gene>
    <name evidence="2" type="ORF">JCM19275_3164</name>
</gene>
<comment type="caution">
    <text evidence="2">The sequence shown here is derived from an EMBL/GenBank/DDBJ whole genome shotgun (WGS) entry which is preliminary data.</text>
</comment>
<dbReference type="Gene3D" id="3.40.50.300">
    <property type="entry name" value="P-loop containing nucleotide triphosphate hydrolases"/>
    <property type="match status" value="1"/>
</dbReference>
<dbReference type="SUPFAM" id="SSF52540">
    <property type="entry name" value="P-loop containing nucleoside triphosphate hydrolases"/>
    <property type="match status" value="1"/>
</dbReference>
<dbReference type="GO" id="GO:0005524">
    <property type="term" value="F:ATP binding"/>
    <property type="evidence" value="ECO:0007669"/>
    <property type="project" value="InterPro"/>
</dbReference>
<name>A0A090WFW8_NONUL</name>
<reference evidence="2 3" key="1">
    <citation type="journal article" date="2014" name="Genome Announc.">
        <title>Draft Genome Sequences of Marine Flavobacterium Nonlabens Strains NR17, NR24, NR27, NR32, NR33, and Ara13.</title>
        <authorList>
            <person name="Nakanishi M."/>
            <person name="Meirelles P."/>
            <person name="Suzuki R."/>
            <person name="Takatani N."/>
            <person name="Mino S."/>
            <person name="Suda W."/>
            <person name="Oshima K."/>
            <person name="Hattori M."/>
            <person name="Ohkuma M."/>
            <person name="Hosokawa M."/>
            <person name="Miyashita K."/>
            <person name="Thompson F.L."/>
            <person name="Niwa A."/>
            <person name="Sawabe T."/>
            <person name="Sawabe T."/>
        </authorList>
    </citation>
    <scope>NUCLEOTIDE SEQUENCE [LARGE SCALE GENOMIC DNA]</scope>
    <source>
        <strain evidence="3">JCM19275</strain>
    </source>
</reference>
<dbReference type="InterPro" id="IPR027417">
    <property type="entry name" value="P-loop_NTPase"/>
</dbReference>
<dbReference type="AlphaFoldDB" id="A0A090WFW8"/>
<evidence type="ECO:0000313" key="2">
    <source>
        <dbReference type="EMBL" id="GAL74309.1"/>
    </source>
</evidence>
<proteinExistence type="predicted"/>
<dbReference type="PANTHER" id="PTHR37291">
    <property type="entry name" value="5-METHYLCYTOSINE-SPECIFIC RESTRICTION ENZYME B"/>
    <property type="match status" value="1"/>
</dbReference>
<evidence type="ECO:0000259" key="1">
    <source>
        <dbReference type="Pfam" id="PF07728"/>
    </source>
</evidence>
<feature type="domain" description="ATPase dynein-related AAA" evidence="1">
    <location>
        <begin position="116"/>
        <end position="200"/>
    </location>
</feature>
<organism evidence="2 3">
    <name type="scientific">Nonlabens ulvanivorans</name>
    <name type="common">Persicivirga ulvanivorans</name>
    <dbReference type="NCBI Taxonomy" id="906888"/>
    <lineage>
        <taxon>Bacteria</taxon>
        <taxon>Pseudomonadati</taxon>
        <taxon>Bacteroidota</taxon>
        <taxon>Flavobacteriia</taxon>
        <taxon>Flavobacteriales</taxon>
        <taxon>Flavobacteriaceae</taxon>
        <taxon>Nonlabens</taxon>
    </lineage>
</organism>
<protein>
    <submittedName>
        <fullName evidence="2">AAA_5 ATPase</fullName>
    </submittedName>
</protein>
<dbReference type="InterPro" id="IPR052934">
    <property type="entry name" value="Methyl-DNA_Rec/Restrict_Enz"/>
</dbReference>